<dbReference type="EMBL" id="FQUZ01000021">
    <property type="protein sequence ID" value="SHF40684.1"/>
    <property type="molecule type" value="Genomic_DNA"/>
</dbReference>
<keyword evidence="1" id="KW-0732">Signal</keyword>
<gene>
    <name evidence="2" type="ORF">SAMN02745117_01886</name>
</gene>
<protein>
    <submittedName>
        <fullName evidence="2">Uncharacterized protein</fullName>
    </submittedName>
</protein>
<dbReference type="Proteomes" id="UP000184327">
    <property type="component" value="Unassembled WGS sequence"/>
</dbReference>
<accession>A0A1M5BDX1</accession>
<dbReference type="OrthoDB" id="8893543at2"/>
<reference evidence="2 3" key="1">
    <citation type="submission" date="2016-11" db="EMBL/GenBank/DDBJ databases">
        <authorList>
            <person name="Jaros S."/>
            <person name="Januszkiewicz K."/>
            <person name="Wedrychowicz H."/>
        </authorList>
    </citation>
    <scope>NUCLEOTIDE SEQUENCE [LARGE SCALE GENOMIC DNA]</scope>
    <source>
        <strain evidence="2 3">DSM 16112</strain>
    </source>
</reference>
<evidence type="ECO:0000256" key="1">
    <source>
        <dbReference type="SAM" id="SignalP"/>
    </source>
</evidence>
<sequence>MAIQLGRLSLVTIAAFAAIGAAQAQNLTIDFNSTQNIAGDTPAFRGSFTYEGVVYGPTNSPINGVANPTTGVSAPSASSINLETAFTGSANSLISTDENGIKLGNAGTYKYSDGTRGSNVVYRFYYQEYSAIAGNLTKGANHEQEERKHFVKAVVGQGSTLTALQALPEDSYTYNGIAFSNFPTGNFSYTVDLLTQTGAGLFTLDNILVPASWNGGTQGSLNVSGTLDSTSLIADANGIVGSAGIEGGSVTAGAQNPSDASQVALWNIVVANSTTTVDPKYYLNFFGTNSGTDVAREVAGTIIGLPERIGGVAIIGKR</sequence>
<proteinExistence type="predicted"/>
<name>A0A1M5BDX1_9BURK</name>
<dbReference type="RefSeq" id="WP_073356443.1">
    <property type="nucleotide sequence ID" value="NZ_FQUZ01000021.1"/>
</dbReference>
<keyword evidence="3" id="KW-1185">Reference proteome</keyword>
<organism evidence="2 3">
    <name type="scientific">Lampropedia hyalina DSM 16112</name>
    <dbReference type="NCBI Taxonomy" id="1122156"/>
    <lineage>
        <taxon>Bacteria</taxon>
        <taxon>Pseudomonadati</taxon>
        <taxon>Pseudomonadota</taxon>
        <taxon>Betaproteobacteria</taxon>
        <taxon>Burkholderiales</taxon>
        <taxon>Comamonadaceae</taxon>
        <taxon>Lampropedia</taxon>
    </lineage>
</organism>
<feature type="signal peptide" evidence="1">
    <location>
        <begin position="1"/>
        <end position="24"/>
    </location>
</feature>
<evidence type="ECO:0000313" key="2">
    <source>
        <dbReference type="EMBL" id="SHF40684.1"/>
    </source>
</evidence>
<dbReference type="AlphaFoldDB" id="A0A1M5BDX1"/>
<evidence type="ECO:0000313" key="3">
    <source>
        <dbReference type="Proteomes" id="UP000184327"/>
    </source>
</evidence>
<dbReference type="STRING" id="1122156.SAMN02745117_01886"/>
<dbReference type="Gene3D" id="2.40.160.90">
    <property type="match status" value="1"/>
</dbReference>
<feature type="chain" id="PRO_5012386583" evidence="1">
    <location>
        <begin position="25"/>
        <end position="318"/>
    </location>
</feature>